<keyword evidence="1" id="KW-0472">Membrane</keyword>
<feature type="transmembrane region" description="Helical" evidence="1">
    <location>
        <begin position="117"/>
        <end position="140"/>
    </location>
</feature>
<keyword evidence="1" id="KW-1133">Transmembrane helix</keyword>
<reference evidence="2" key="1">
    <citation type="journal article" date="2013" name="J. Plant Res.">
        <title>Effect of fungi and light on seed germination of three Opuntia species from semiarid lands of central Mexico.</title>
        <authorList>
            <person name="Delgado-Sanchez P."/>
            <person name="Jimenez-Bremont J.F."/>
            <person name="Guerrero-Gonzalez Mde L."/>
            <person name="Flores J."/>
        </authorList>
    </citation>
    <scope>NUCLEOTIDE SEQUENCE</scope>
    <source>
        <tissue evidence="2">Cladode</tissue>
    </source>
</reference>
<accession>A0A7C9E5H3</accession>
<dbReference type="EMBL" id="GISG01201098">
    <property type="protein sequence ID" value="MBA4658587.1"/>
    <property type="molecule type" value="Transcribed_RNA"/>
</dbReference>
<evidence type="ECO:0000256" key="1">
    <source>
        <dbReference type="SAM" id="Phobius"/>
    </source>
</evidence>
<reference evidence="2" key="2">
    <citation type="submission" date="2020-07" db="EMBL/GenBank/DDBJ databases">
        <authorList>
            <person name="Vera ALvarez R."/>
            <person name="Arias-Moreno D.M."/>
            <person name="Jimenez-Jacinto V."/>
            <person name="Jimenez-Bremont J.F."/>
            <person name="Swaminathan K."/>
            <person name="Moose S.P."/>
            <person name="Guerrero-Gonzalez M.L."/>
            <person name="Marino-Ramirez L."/>
            <person name="Landsman D."/>
            <person name="Rodriguez-Kessler M."/>
            <person name="Delgado-Sanchez P."/>
        </authorList>
    </citation>
    <scope>NUCLEOTIDE SEQUENCE</scope>
    <source>
        <tissue evidence="2">Cladode</tissue>
    </source>
</reference>
<organism evidence="2">
    <name type="scientific">Opuntia streptacantha</name>
    <name type="common">Prickly pear cactus</name>
    <name type="synonym">Opuntia cardona</name>
    <dbReference type="NCBI Taxonomy" id="393608"/>
    <lineage>
        <taxon>Eukaryota</taxon>
        <taxon>Viridiplantae</taxon>
        <taxon>Streptophyta</taxon>
        <taxon>Embryophyta</taxon>
        <taxon>Tracheophyta</taxon>
        <taxon>Spermatophyta</taxon>
        <taxon>Magnoliopsida</taxon>
        <taxon>eudicotyledons</taxon>
        <taxon>Gunneridae</taxon>
        <taxon>Pentapetalae</taxon>
        <taxon>Caryophyllales</taxon>
        <taxon>Cactineae</taxon>
        <taxon>Cactaceae</taxon>
        <taxon>Opuntioideae</taxon>
        <taxon>Opuntia</taxon>
    </lineage>
</organism>
<dbReference type="AlphaFoldDB" id="A0A7C9E5H3"/>
<evidence type="ECO:0000313" key="2">
    <source>
        <dbReference type="EMBL" id="MBA4658587.1"/>
    </source>
</evidence>
<protein>
    <submittedName>
        <fullName evidence="2">Uncharacterized protein</fullName>
    </submittedName>
</protein>
<keyword evidence="1" id="KW-0812">Transmembrane</keyword>
<feature type="transmembrane region" description="Helical" evidence="1">
    <location>
        <begin position="147"/>
        <end position="167"/>
    </location>
</feature>
<proteinExistence type="predicted"/>
<name>A0A7C9E5H3_OPUST</name>
<sequence>MIDIDNYKNPEEHGIRLLTSIADTISTETQAYRKRERKEETSEEESELLVLGFDGSVGLGPAEARSRSRGCETLPKLVVENTKLFGLMAVFVVAPENDLLAPLVLEEENEDKIDLPVVVAMVAIGYGSGALPSSVALGLVSKSFAMYSNLVLQMSVIIFLHLLIYVFSPNKG</sequence>